<reference evidence="2" key="1">
    <citation type="submission" date="2019-07" db="EMBL/GenBank/DDBJ databases">
        <title>Genomic Encyclopedia of Type Strains, Phase IV (KMG-IV): sequencing the most valuable type-strain genomes for metagenomic binning, comparative biology and taxonomic classification.</title>
        <authorList>
            <person name="Goeker M."/>
        </authorList>
    </citation>
    <scope>NUCLEOTIDE SEQUENCE</scope>
    <source>
        <strain evidence="2">DSM 44596</strain>
    </source>
</reference>
<evidence type="ECO:0000313" key="2">
    <source>
        <dbReference type="EMBL" id="TYQ01597.1"/>
    </source>
</evidence>
<comment type="caution">
    <text evidence="2">The sequence shown here is derived from an EMBL/GenBank/DDBJ whole genome shotgun (WGS) entry which is preliminary data.</text>
</comment>
<gene>
    <name evidence="2" type="ORF">FNL38_10712</name>
</gene>
<feature type="transmembrane region" description="Helical" evidence="1">
    <location>
        <begin position="60"/>
        <end position="78"/>
    </location>
</feature>
<dbReference type="AlphaFoldDB" id="A0A652YK28"/>
<name>A0A652YK28_NOCGL</name>
<dbReference type="EMBL" id="VNIQ01000007">
    <property type="protein sequence ID" value="TYQ01597.1"/>
    <property type="molecule type" value="Genomic_DNA"/>
</dbReference>
<protein>
    <submittedName>
        <fullName evidence="2">Uncharacterized protein</fullName>
    </submittedName>
</protein>
<keyword evidence="1" id="KW-1133">Transmembrane helix</keyword>
<keyword evidence="1" id="KW-0812">Transmembrane</keyword>
<organism evidence="2">
    <name type="scientific">Nocardia globerula</name>
    <dbReference type="NCBI Taxonomy" id="1818"/>
    <lineage>
        <taxon>Bacteria</taxon>
        <taxon>Bacillati</taxon>
        <taxon>Actinomycetota</taxon>
        <taxon>Actinomycetes</taxon>
        <taxon>Mycobacteriales</taxon>
        <taxon>Nocardiaceae</taxon>
        <taxon>Nocardia</taxon>
    </lineage>
</organism>
<evidence type="ECO:0000256" key="1">
    <source>
        <dbReference type="SAM" id="Phobius"/>
    </source>
</evidence>
<proteinExistence type="predicted"/>
<accession>A0A652YK28</accession>
<feature type="transmembrane region" description="Helical" evidence="1">
    <location>
        <begin position="35"/>
        <end position="54"/>
    </location>
</feature>
<sequence length="219" mass="23041">MKSSTGSGLSLSRDVEPVSLDLVPIALIAPRLKRIAVVVIVLGVVVGLVVSVFASTTVALLVGFIIAVPTSLAILMTLRRHITLYGKKIRAQAGFRTGEVDAAEVVTAELMVRTGRISEVSMKLTDARSSVRIPLALYTAGGGRELEILALRKLADALASSELVPAAALSSVLIEQLRAEARGAGLAERPLYRAVELVSATGRVPRTTLTDHEVAGLLD</sequence>
<keyword evidence="1" id="KW-0472">Membrane</keyword>